<comment type="caution">
    <text evidence="2">The sequence shown here is derived from an EMBL/GenBank/DDBJ whole genome shotgun (WGS) entry which is preliminary data.</text>
</comment>
<proteinExistence type="predicted"/>
<name>A0AAE1CXY6_9GAST</name>
<feature type="compositionally biased region" description="Low complexity" evidence="1">
    <location>
        <begin position="107"/>
        <end position="121"/>
    </location>
</feature>
<organism evidence="2 3">
    <name type="scientific">Elysia crispata</name>
    <name type="common">lettuce slug</name>
    <dbReference type="NCBI Taxonomy" id="231223"/>
    <lineage>
        <taxon>Eukaryota</taxon>
        <taxon>Metazoa</taxon>
        <taxon>Spiralia</taxon>
        <taxon>Lophotrochozoa</taxon>
        <taxon>Mollusca</taxon>
        <taxon>Gastropoda</taxon>
        <taxon>Heterobranchia</taxon>
        <taxon>Euthyneura</taxon>
        <taxon>Panpulmonata</taxon>
        <taxon>Sacoglossa</taxon>
        <taxon>Placobranchoidea</taxon>
        <taxon>Plakobranchidae</taxon>
        <taxon>Elysia</taxon>
    </lineage>
</organism>
<feature type="region of interest" description="Disordered" evidence="1">
    <location>
        <begin position="103"/>
        <end position="177"/>
    </location>
</feature>
<feature type="compositionally biased region" description="Polar residues" evidence="1">
    <location>
        <begin position="147"/>
        <end position="174"/>
    </location>
</feature>
<dbReference type="EMBL" id="JAWDGP010006291">
    <property type="protein sequence ID" value="KAK3743907.1"/>
    <property type="molecule type" value="Genomic_DNA"/>
</dbReference>
<feature type="compositionally biased region" description="Low complexity" evidence="1">
    <location>
        <begin position="129"/>
        <end position="141"/>
    </location>
</feature>
<evidence type="ECO:0000313" key="3">
    <source>
        <dbReference type="Proteomes" id="UP001283361"/>
    </source>
</evidence>
<feature type="compositionally biased region" description="Basic and acidic residues" evidence="1">
    <location>
        <begin position="56"/>
        <end position="77"/>
    </location>
</feature>
<feature type="region of interest" description="Disordered" evidence="1">
    <location>
        <begin position="45"/>
        <end position="90"/>
    </location>
</feature>
<gene>
    <name evidence="2" type="ORF">RRG08_054795</name>
</gene>
<accession>A0AAE1CXY6</accession>
<sequence length="296" mass="32182">MNGSGSSDLSFLYEMLNGGFDGYASEISQVVDRTFSSSPRTAVSVREILTPRTPGHRTDREIAGRDDHPGASQRSEHPLTPITPRRLSSQPVSVVYHPVVKQGPRNSLSLSSGSSWPGLSSMEQENLHRQLQNHLRQQQQRRYSELGMSSISPTSGSTDLPPYNSSRQASNTPKTPRALASIREHQGSNLSVDELRNFKLYERSLPLPSPKTPRSAHSLHNSNSFKELKAGYGINSVNSYGGFLAGAALDNFASLTASGPGARRENGVHVPYLDIPATSRSNTMKTQELLSALLSG</sequence>
<protein>
    <submittedName>
        <fullName evidence="2">Uncharacterized protein</fullName>
    </submittedName>
</protein>
<dbReference type="Proteomes" id="UP001283361">
    <property type="component" value="Unassembled WGS sequence"/>
</dbReference>
<reference evidence="2" key="1">
    <citation type="journal article" date="2023" name="G3 (Bethesda)">
        <title>A reference genome for the long-term kleptoplast-retaining sea slug Elysia crispata morphotype clarki.</title>
        <authorList>
            <person name="Eastman K.E."/>
            <person name="Pendleton A.L."/>
            <person name="Shaikh M.A."/>
            <person name="Suttiyut T."/>
            <person name="Ogas R."/>
            <person name="Tomko P."/>
            <person name="Gavelis G."/>
            <person name="Widhalm J.R."/>
            <person name="Wisecaver J.H."/>
        </authorList>
    </citation>
    <scope>NUCLEOTIDE SEQUENCE</scope>
    <source>
        <strain evidence="2">ECLA1</strain>
    </source>
</reference>
<evidence type="ECO:0000256" key="1">
    <source>
        <dbReference type="SAM" id="MobiDB-lite"/>
    </source>
</evidence>
<dbReference type="AlphaFoldDB" id="A0AAE1CXY6"/>
<keyword evidence="3" id="KW-1185">Reference proteome</keyword>
<evidence type="ECO:0000313" key="2">
    <source>
        <dbReference type="EMBL" id="KAK3743907.1"/>
    </source>
</evidence>